<dbReference type="SMART" id="SM01325">
    <property type="entry name" value="DUF3160"/>
    <property type="match status" value="1"/>
</dbReference>
<reference evidence="1" key="1">
    <citation type="submission" date="2021-02" db="EMBL/GenBank/DDBJ databases">
        <authorList>
            <person name="Palmer J.M."/>
        </authorList>
    </citation>
    <scope>NUCLEOTIDE SEQUENCE</scope>
    <source>
        <strain evidence="1">SCRP734</strain>
    </source>
</reference>
<organism evidence="1 2">
    <name type="scientific">Phytophthora pseudosyringae</name>
    <dbReference type="NCBI Taxonomy" id="221518"/>
    <lineage>
        <taxon>Eukaryota</taxon>
        <taxon>Sar</taxon>
        <taxon>Stramenopiles</taxon>
        <taxon>Oomycota</taxon>
        <taxon>Peronosporomycetes</taxon>
        <taxon>Peronosporales</taxon>
        <taxon>Peronosporaceae</taxon>
        <taxon>Phytophthora</taxon>
    </lineage>
</organism>
<evidence type="ECO:0000313" key="2">
    <source>
        <dbReference type="Proteomes" id="UP000694044"/>
    </source>
</evidence>
<proteinExistence type="predicted"/>
<name>A0A8T1W1N9_9STRA</name>
<dbReference type="Proteomes" id="UP000694044">
    <property type="component" value="Unassembled WGS sequence"/>
</dbReference>
<keyword evidence="2" id="KW-1185">Reference proteome</keyword>
<dbReference type="OrthoDB" id="163095at2759"/>
<dbReference type="InterPro" id="IPR022601">
    <property type="entry name" value="DUF3160"/>
</dbReference>
<protein>
    <submittedName>
        <fullName evidence="1">Uncharacterized protein</fullName>
    </submittedName>
</protein>
<sequence length="725" mass="81601">MKRKRAEAEEEHGVEFVQKLLRSKFHHPLKQKRTFDLRLEPEEKTRLAVNGVVASQRFQCSSFGDIYYRLYSDDLPVFVTSDSILHAWHRSFDAFLVEMEEKCMFPALSSILKGGLSKCIAWTTETLETQIGVAEAASDVGDYLAMGLSLLRGQLFEGYEDLEPLWSAIQEERTVDVELFSTGRTVDFSQFKPRGHYTRSASLKCYFRAMMWLGRIDLRIAGGGSQDDDLHQLLCSVILVRCLQESDTLDDVVHFDSLLSSLVADGGYGADNVTVNELAQLIPSAMLAKVTDVAGDEERQKLLLDLQHRIAEYAMGTQIRSSLAPAEEVTPISFALLGQRFVWSAFIFSRLVGDHVVHNGVKQPRRVPSAVDIAFTLFGNNEAAQELAARMDVQTSSGDASDFVPHRDGIPFSSNLVALRQIIDDEFDNDSEEDSDVTSTAASVSTLWLRALRALSEPSPNTASTFHSDTWQRRQMNTQIASFTQLRHDTVLYATQMSTMKIQCEYPEGLVDPFPLFWQRMCEMALRMESIQEDAQALRRFRVNTLPRRESIFVHFASTVKTLGDIAECQATKKLLDEDQVTFMKSVMERTSGSGRTEYGGWYPKLFYDCLMDSCKRDVLVVDVHTDCPSPAHNDPGGVLHLGVGDPVVGFFIVNDVMYAGPLFSSYEFMTRIDQRLTDKVFKAKLPSMQAPRWAQQSYLCSDNLCFQNEENSSVEGSEEKESIV</sequence>
<comment type="caution">
    <text evidence="1">The sequence shown here is derived from an EMBL/GenBank/DDBJ whole genome shotgun (WGS) entry which is preliminary data.</text>
</comment>
<evidence type="ECO:0000313" key="1">
    <source>
        <dbReference type="EMBL" id="KAG7387792.1"/>
    </source>
</evidence>
<gene>
    <name evidence="1" type="ORF">PHYPSEUDO_013691</name>
</gene>
<dbReference type="AlphaFoldDB" id="A0A8T1W1N9"/>
<dbReference type="EMBL" id="JAGDFM010000072">
    <property type="protein sequence ID" value="KAG7387792.1"/>
    <property type="molecule type" value="Genomic_DNA"/>
</dbReference>
<accession>A0A8T1W1N9</accession>
<dbReference type="Pfam" id="PF11369">
    <property type="entry name" value="DUF3160"/>
    <property type="match status" value="1"/>
</dbReference>